<reference evidence="2 3" key="1">
    <citation type="submission" date="2017-04" db="EMBL/GenBank/DDBJ databases">
        <title>Bacillus krulwichiae AM31D Genome sequencing and assembly.</title>
        <authorList>
            <person name="Krulwich T.A."/>
            <person name="Anastor L."/>
            <person name="Ehrlich R."/>
            <person name="Ehrlich G.D."/>
            <person name="Janto B."/>
        </authorList>
    </citation>
    <scope>NUCLEOTIDE SEQUENCE [LARGE SCALE GENOMIC DNA]</scope>
    <source>
        <strain evidence="2 3">AM31D</strain>
    </source>
</reference>
<dbReference type="SUPFAM" id="SSF56112">
    <property type="entry name" value="Protein kinase-like (PK-like)"/>
    <property type="match status" value="1"/>
</dbReference>
<dbReference type="KEGG" id="bkw:BkAM31D_07695"/>
<evidence type="ECO:0000313" key="2">
    <source>
        <dbReference type="EMBL" id="ARK29753.1"/>
    </source>
</evidence>
<dbReference type="GO" id="GO:0004672">
    <property type="term" value="F:protein kinase activity"/>
    <property type="evidence" value="ECO:0007669"/>
    <property type="project" value="InterPro"/>
</dbReference>
<accession>A0A1X9MC79</accession>
<organism evidence="2 3">
    <name type="scientific">Halalkalibacter krulwichiae</name>
    <dbReference type="NCBI Taxonomy" id="199441"/>
    <lineage>
        <taxon>Bacteria</taxon>
        <taxon>Bacillati</taxon>
        <taxon>Bacillota</taxon>
        <taxon>Bacilli</taxon>
        <taxon>Bacillales</taxon>
        <taxon>Bacillaceae</taxon>
        <taxon>Halalkalibacter</taxon>
    </lineage>
</organism>
<evidence type="ECO:0000259" key="1">
    <source>
        <dbReference type="PROSITE" id="PS50011"/>
    </source>
</evidence>
<protein>
    <recommendedName>
        <fullName evidence="1">Protein kinase domain-containing protein</fullName>
    </recommendedName>
</protein>
<dbReference type="InterPro" id="IPR052396">
    <property type="entry name" value="Meiotic_Drive_Suppr_Kinase"/>
</dbReference>
<keyword evidence="3" id="KW-1185">Reference proteome</keyword>
<evidence type="ECO:0000313" key="3">
    <source>
        <dbReference type="Proteomes" id="UP000193006"/>
    </source>
</evidence>
<dbReference type="Proteomes" id="UP000193006">
    <property type="component" value="Chromosome"/>
</dbReference>
<dbReference type="InterPro" id="IPR000719">
    <property type="entry name" value="Prot_kinase_dom"/>
</dbReference>
<dbReference type="STRING" id="199441.BkAM31D_07695"/>
<proteinExistence type="predicted"/>
<dbReference type="PROSITE" id="PS50011">
    <property type="entry name" value="PROTEIN_KINASE_DOM"/>
    <property type="match status" value="1"/>
</dbReference>
<dbReference type="AlphaFoldDB" id="A0A1X9MC79"/>
<name>A0A1X9MC79_9BACI</name>
<dbReference type="PANTHER" id="PTHR37171">
    <property type="entry name" value="SERINE/THREONINE-PROTEIN KINASE YRZF-RELATED"/>
    <property type="match status" value="1"/>
</dbReference>
<dbReference type="RefSeq" id="WP_066160020.1">
    <property type="nucleotide sequence ID" value="NZ_CP020814.1"/>
</dbReference>
<dbReference type="PANTHER" id="PTHR37171:SF1">
    <property type="entry name" value="SERINE_THREONINE-PROTEIN KINASE YRZF-RELATED"/>
    <property type="match status" value="1"/>
</dbReference>
<dbReference type="GO" id="GO:0005524">
    <property type="term" value="F:ATP binding"/>
    <property type="evidence" value="ECO:0007669"/>
    <property type="project" value="InterPro"/>
</dbReference>
<sequence length="219" mass="25264">MIKIEQFKQRIEEELLPYIVLSSLNQNDPIVVKNNTKDWQLVGSGNYASVFSHPSEKEIVVKVYGREVEAIKDEIRVYEALGNHPAYSELYGYGENYLILKRITGITLYDAVIKGVAISPKVLMDIEKAIDYAKKVGLNPFDVHGKNIVMQNEKGIIVDVSDFYKSGVCKKWEDLQTAYKWFYQPFLLKNHPRIPVWMLNLVRKGYRVARGIVPINKRK</sequence>
<dbReference type="EMBL" id="CP020814">
    <property type="protein sequence ID" value="ARK29753.1"/>
    <property type="molecule type" value="Genomic_DNA"/>
</dbReference>
<feature type="domain" description="Protein kinase" evidence="1">
    <location>
        <begin position="36"/>
        <end position="219"/>
    </location>
</feature>
<dbReference type="InterPro" id="IPR011009">
    <property type="entry name" value="Kinase-like_dom_sf"/>
</dbReference>
<gene>
    <name evidence="2" type="ORF">BkAM31D_07695</name>
</gene>